<evidence type="ECO:0000259" key="6">
    <source>
        <dbReference type="PROSITE" id="PS50887"/>
    </source>
</evidence>
<dbReference type="AlphaFoldDB" id="A4C5H5"/>
<gene>
    <name evidence="7" type="ORF">PTD2_04521</name>
</gene>
<protein>
    <recommendedName>
        <fullName evidence="2">diguanylate cyclase</fullName>
        <ecNumber evidence="2">2.7.7.65</ecNumber>
    </recommendedName>
</protein>
<reference evidence="7 8" key="1">
    <citation type="submission" date="2006-02" db="EMBL/GenBank/DDBJ databases">
        <authorList>
            <person name="Moran M.A."/>
            <person name="Kjelleberg S."/>
            <person name="Egan S."/>
            <person name="Saunders N."/>
            <person name="Thomas T."/>
            <person name="Ferriera S."/>
            <person name="Johnson J."/>
            <person name="Kravitz S."/>
            <person name="Halpern A."/>
            <person name="Remington K."/>
            <person name="Beeson K."/>
            <person name="Tran B."/>
            <person name="Rogers Y.-H."/>
            <person name="Friedman R."/>
            <person name="Venter J.C."/>
        </authorList>
    </citation>
    <scope>NUCLEOTIDE SEQUENCE [LARGE SCALE GENOMIC DNA]</scope>
    <source>
        <strain evidence="7 8">D2</strain>
    </source>
</reference>
<evidence type="ECO:0000259" key="5">
    <source>
        <dbReference type="PROSITE" id="PS50110"/>
    </source>
</evidence>
<dbReference type="InterPro" id="IPR043128">
    <property type="entry name" value="Rev_trsase/Diguanyl_cyclase"/>
</dbReference>
<evidence type="ECO:0000256" key="1">
    <source>
        <dbReference type="ARBA" id="ARBA00001946"/>
    </source>
</evidence>
<feature type="domain" description="GGDEF" evidence="6">
    <location>
        <begin position="203"/>
        <end position="339"/>
    </location>
</feature>
<dbReference type="PROSITE" id="PS50887">
    <property type="entry name" value="GGDEF"/>
    <property type="match status" value="1"/>
</dbReference>
<dbReference type="GO" id="GO:0052621">
    <property type="term" value="F:diguanylate cyclase activity"/>
    <property type="evidence" value="ECO:0007669"/>
    <property type="project" value="UniProtKB-EC"/>
</dbReference>
<dbReference type="GO" id="GO:0043709">
    <property type="term" value="P:cell adhesion involved in single-species biofilm formation"/>
    <property type="evidence" value="ECO:0007669"/>
    <property type="project" value="TreeGrafter"/>
</dbReference>
<dbReference type="SUPFAM" id="SSF55073">
    <property type="entry name" value="Nucleotide cyclase"/>
    <property type="match status" value="1"/>
</dbReference>
<feature type="domain" description="Response regulatory" evidence="5">
    <location>
        <begin position="45"/>
        <end position="160"/>
    </location>
</feature>
<dbReference type="SUPFAM" id="SSF52172">
    <property type="entry name" value="CheY-like"/>
    <property type="match status" value="1"/>
</dbReference>
<evidence type="ECO:0000256" key="2">
    <source>
        <dbReference type="ARBA" id="ARBA00012528"/>
    </source>
</evidence>
<evidence type="ECO:0000313" key="7">
    <source>
        <dbReference type="EMBL" id="EAR30807.1"/>
    </source>
</evidence>
<dbReference type="InterPro" id="IPR000160">
    <property type="entry name" value="GGDEF_dom"/>
</dbReference>
<comment type="catalytic activity">
    <reaction evidence="3">
        <text>2 GTP = 3',3'-c-di-GMP + 2 diphosphate</text>
        <dbReference type="Rhea" id="RHEA:24898"/>
        <dbReference type="ChEBI" id="CHEBI:33019"/>
        <dbReference type="ChEBI" id="CHEBI:37565"/>
        <dbReference type="ChEBI" id="CHEBI:58805"/>
        <dbReference type="EC" id="2.7.7.65"/>
    </reaction>
</comment>
<dbReference type="Proteomes" id="UP000006201">
    <property type="component" value="Unassembled WGS sequence"/>
</dbReference>
<dbReference type="EMBL" id="AAOH01000001">
    <property type="protein sequence ID" value="EAR30807.1"/>
    <property type="molecule type" value="Genomic_DNA"/>
</dbReference>
<dbReference type="InterPro" id="IPR029787">
    <property type="entry name" value="Nucleotide_cyclase"/>
</dbReference>
<organism evidence="7 8">
    <name type="scientific">Pseudoalteromonas tunicata D2</name>
    <dbReference type="NCBI Taxonomy" id="87626"/>
    <lineage>
        <taxon>Bacteria</taxon>
        <taxon>Pseudomonadati</taxon>
        <taxon>Pseudomonadota</taxon>
        <taxon>Gammaproteobacteria</taxon>
        <taxon>Alteromonadales</taxon>
        <taxon>Pseudoalteromonadaceae</taxon>
        <taxon>Pseudoalteromonas</taxon>
    </lineage>
</organism>
<keyword evidence="4" id="KW-0597">Phosphoprotein</keyword>
<dbReference type="PANTHER" id="PTHR45138">
    <property type="entry name" value="REGULATORY COMPONENTS OF SENSORY TRANSDUCTION SYSTEM"/>
    <property type="match status" value="1"/>
</dbReference>
<dbReference type="FunFam" id="3.30.70.270:FF:000001">
    <property type="entry name" value="Diguanylate cyclase domain protein"/>
    <property type="match status" value="1"/>
</dbReference>
<name>A4C5H5_9GAMM</name>
<dbReference type="SMART" id="SM00267">
    <property type="entry name" value="GGDEF"/>
    <property type="match status" value="1"/>
</dbReference>
<dbReference type="RefSeq" id="WP_009837104.1">
    <property type="nucleotide sequence ID" value="NZ_AAOH01000001.1"/>
</dbReference>
<dbReference type="InterPro" id="IPR050469">
    <property type="entry name" value="Diguanylate_Cyclase"/>
</dbReference>
<evidence type="ECO:0000256" key="4">
    <source>
        <dbReference type="PROSITE-ProRule" id="PRU00169"/>
    </source>
</evidence>
<feature type="modified residue" description="4-aspartylphosphate" evidence="4">
    <location>
        <position position="93"/>
    </location>
</feature>
<comment type="cofactor">
    <cofactor evidence="1">
        <name>Mg(2+)</name>
        <dbReference type="ChEBI" id="CHEBI:18420"/>
    </cofactor>
</comment>
<dbReference type="Gene3D" id="3.40.50.2300">
    <property type="match status" value="1"/>
</dbReference>
<dbReference type="GO" id="GO:0000160">
    <property type="term" value="P:phosphorelay signal transduction system"/>
    <property type="evidence" value="ECO:0007669"/>
    <property type="project" value="InterPro"/>
</dbReference>
<evidence type="ECO:0000313" key="8">
    <source>
        <dbReference type="Proteomes" id="UP000006201"/>
    </source>
</evidence>
<dbReference type="SMART" id="SM00448">
    <property type="entry name" value="REC"/>
    <property type="match status" value="1"/>
</dbReference>
<dbReference type="NCBIfam" id="TIGR00254">
    <property type="entry name" value="GGDEF"/>
    <property type="match status" value="1"/>
</dbReference>
<dbReference type="InterPro" id="IPR011006">
    <property type="entry name" value="CheY-like_superfamily"/>
</dbReference>
<dbReference type="PROSITE" id="PS50110">
    <property type="entry name" value="RESPONSE_REGULATORY"/>
    <property type="match status" value="1"/>
</dbReference>
<accession>A4C5H5</accession>
<dbReference type="eggNOG" id="COG3706">
    <property type="taxonomic scope" value="Bacteria"/>
</dbReference>
<keyword evidence="8" id="KW-1185">Reference proteome</keyword>
<evidence type="ECO:0000256" key="3">
    <source>
        <dbReference type="ARBA" id="ARBA00034247"/>
    </source>
</evidence>
<dbReference type="Gene3D" id="3.30.70.270">
    <property type="match status" value="1"/>
</dbReference>
<dbReference type="Pfam" id="PF00990">
    <property type="entry name" value="GGDEF"/>
    <property type="match status" value="1"/>
</dbReference>
<dbReference type="PANTHER" id="PTHR45138:SF9">
    <property type="entry name" value="DIGUANYLATE CYCLASE DGCM-RELATED"/>
    <property type="match status" value="1"/>
</dbReference>
<dbReference type="CDD" id="cd01949">
    <property type="entry name" value="GGDEF"/>
    <property type="match status" value="1"/>
</dbReference>
<comment type="caution">
    <text evidence="7">The sequence shown here is derived from an EMBL/GenBank/DDBJ whole genome shotgun (WGS) entry which is preliminary data.</text>
</comment>
<dbReference type="STRING" id="87626.PTD2_04521"/>
<dbReference type="EC" id="2.7.7.65" evidence="2"/>
<dbReference type="Pfam" id="PF00072">
    <property type="entry name" value="Response_reg"/>
    <property type="match status" value="1"/>
</dbReference>
<sequence>MEDNQIINQRNSTSHCFDSSLENEPFIMIDDTKDPFSLIGSEPEKILIVDDAKDNRTMLCELLMSQRKVILAKDGAQGLALATKHLPDLILLDVMMPGITGHQVIRSLKSDESTMHIPVIFISSKISADDEKYGLDLGAVDYISKPFHPAIVQARVKNVLREQRNKKLLEKLALVDSLTEIYNRRFYELDIRKVWNGCKRENKAISLALLDIDYFKSYNDEYGHLSGDEALRLVAKHIKNQLKRPHDIIARYGGEEFVIVLPDTNADDAKRILTDICQSIEQLKIPHESSVISHYVTISIGGATMIPKHEASHEELVKIVDEYLYQAKAQGRNRVCWQP</sequence>
<proteinExistence type="predicted"/>
<dbReference type="GO" id="GO:1902201">
    <property type="term" value="P:negative regulation of bacterial-type flagellum-dependent cell motility"/>
    <property type="evidence" value="ECO:0007669"/>
    <property type="project" value="TreeGrafter"/>
</dbReference>
<dbReference type="HOGENOM" id="CLU_000445_11_28_6"/>
<dbReference type="GO" id="GO:0005886">
    <property type="term" value="C:plasma membrane"/>
    <property type="evidence" value="ECO:0007669"/>
    <property type="project" value="TreeGrafter"/>
</dbReference>
<dbReference type="InterPro" id="IPR001789">
    <property type="entry name" value="Sig_transdc_resp-reg_receiver"/>
</dbReference>